<proteinExistence type="predicted"/>
<keyword evidence="1" id="KW-0472">Membrane</keyword>
<dbReference type="AlphaFoldDB" id="A0A2P2P2L1"/>
<reference evidence="2" key="1">
    <citation type="submission" date="2018-02" db="EMBL/GenBank/DDBJ databases">
        <title>Rhizophora mucronata_Transcriptome.</title>
        <authorList>
            <person name="Meera S.P."/>
            <person name="Sreeshan A."/>
            <person name="Augustine A."/>
        </authorList>
    </citation>
    <scope>NUCLEOTIDE SEQUENCE</scope>
    <source>
        <tissue evidence="2">Leaf</tissue>
    </source>
</reference>
<feature type="transmembrane region" description="Helical" evidence="1">
    <location>
        <begin position="6"/>
        <end position="31"/>
    </location>
</feature>
<accession>A0A2P2P2L1</accession>
<dbReference type="EMBL" id="GGEC01068504">
    <property type="protein sequence ID" value="MBX48988.1"/>
    <property type="molecule type" value="Transcribed_RNA"/>
</dbReference>
<evidence type="ECO:0000313" key="2">
    <source>
        <dbReference type="EMBL" id="MBX48988.1"/>
    </source>
</evidence>
<evidence type="ECO:0000256" key="1">
    <source>
        <dbReference type="SAM" id="Phobius"/>
    </source>
</evidence>
<keyword evidence="1" id="KW-0812">Transmembrane</keyword>
<name>A0A2P2P2L1_RHIMU</name>
<sequence length="70" mass="8172">MFCFLFLNFIAPLFIMINIFFFSYSLTLVGFCPTGMTLSYPWCTSLVLQTLKLTRNDKKEMLLKVSFIVL</sequence>
<organism evidence="2">
    <name type="scientific">Rhizophora mucronata</name>
    <name type="common">Asiatic mangrove</name>
    <dbReference type="NCBI Taxonomy" id="61149"/>
    <lineage>
        <taxon>Eukaryota</taxon>
        <taxon>Viridiplantae</taxon>
        <taxon>Streptophyta</taxon>
        <taxon>Embryophyta</taxon>
        <taxon>Tracheophyta</taxon>
        <taxon>Spermatophyta</taxon>
        <taxon>Magnoliopsida</taxon>
        <taxon>eudicotyledons</taxon>
        <taxon>Gunneridae</taxon>
        <taxon>Pentapetalae</taxon>
        <taxon>rosids</taxon>
        <taxon>fabids</taxon>
        <taxon>Malpighiales</taxon>
        <taxon>Rhizophoraceae</taxon>
        <taxon>Rhizophora</taxon>
    </lineage>
</organism>
<keyword evidence="1" id="KW-1133">Transmembrane helix</keyword>
<protein>
    <submittedName>
        <fullName evidence="2">Uncharacterized protein</fullName>
    </submittedName>
</protein>